<keyword evidence="7" id="KW-1185">Reference proteome</keyword>
<evidence type="ECO:0000256" key="2">
    <source>
        <dbReference type="ARBA" id="ARBA00022630"/>
    </source>
</evidence>
<dbReference type="Gene3D" id="3.30.9.10">
    <property type="entry name" value="D-Amino Acid Oxidase, subunit A, domain 2"/>
    <property type="match status" value="1"/>
</dbReference>
<evidence type="ECO:0000256" key="3">
    <source>
        <dbReference type="ARBA" id="ARBA00022827"/>
    </source>
</evidence>
<comment type="caution">
    <text evidence="6">The sequence shown here is derived from an EMBL/GenBank/DDBJ whole genome shotgun (WGS) entry which is preliminary data.</text>
</comment>
<dbReference type="PANTHER" id="PTHR10961">
    <property type="entry name" value="PEROXISOMAL SARCOSINE OXIDASE"/>
    <property type="match status" value="1"/>
</dbReference>
<evidence type="ECO:0000256" key="4">
    <source>
        <dbReference type="ARBA" id="ARBA00023002"/>
    </source>
</evidence>
<accession>A0ABU5F534</accession>
<gene>
    <name evidence="6" type="primary">solA</name>
    <name evidence="6" type="ORF">R5W23_004065</name>
</gene>
<protein>
    <submittedName>
        <fullName evidence="6">N-methyl-L-tryptophan oxidase</fullName>
        <ecNumber evidence="6">1.5.3.2</ecNumber>
    </submittedName>
</protein>
<evidence type="ECO:0000259" key="5">
    <source>
        <dbReference type="Pfam" id="PF01266"/>
    </source>
</evidence>
<evidence type="ECO:0000313" key="6">
    <source>
        <dbReference type="EMBL" id="MDY3562599.1"/>
    </source>
</evidence>
<dbReference type="Gene3D" id="3.50.50.60">
    <property type="entry name" value="FAD/NAD(P)-binding domain"/>
    <property type="match status" value="1"/>
</dbReference>
<dbReference type="SUPFAM" id="SSF54373">
    <property type="entry name" value="FAD-linked reductases, C-terminal domain"/>
    <property type="match status" value="1"/>
</dbReference>
<dbReference type="NCBIfam" id="NF008425">
    <property type="entry name" value="PRK11259.1"/>
    <property type="match status" value="1"/>
</dbReference>
<dbReference type="SUPFAM" id="SSF51905">
    <property type="entry name" value="FAD/NAD(P)-binding domain"/>
    <property type="match status" value="1"/>
</dbReference>
<dbReference type="InterPro" id="IPR036188">
    <property type="entry name" value="FAD/NAD-bd_sf"/>
</dbReference>
<dbReference type="InterPro" id="IPR045170">
    <property type="entry name" value="MTOX"/>
</dbReference>
<keyword evidence="4 6" id="KW-0560">Oxidoreductase</keyword>
<evidence type="ECO:0000313" key="7">
    <source>
        <dbReference type="Proteomes" id="UP001272242"/>
    </source>
</evidence>
<sequence length="381" mass="41749">MSQSFDVIVLGAGGMGSAACFELARRGLKVLELEQFALVHDRGSSHGHTRIIRTAYAEHPAYVPLARRAFERWYELEQLTGRHLLTECECLNAGPPGSEHVEGVRASVRTHNLAAEELSGTEINRRYPAFRFPAEYRGVVERAAGFLYVEECVRAHLDMAVERGAHIRAEEPVRAWNVIGSGIEVTTDRGTYHAAKLIVTAGAWATKLLADIGVPLRVMRQTLLWFDIGSRGHLFRRDTFPLFIADVPGAPFYGLPAIDPNGLKVARHYGAPELPNPDGVDWNLADADVLALRPLIDEFLPGLGALRKGQVCMYTVTPDRHFVIDTHPGSPQVVVACGFSGHGFKFASAVGEVLADLAQTGATKHDITLFRAGRFAEPARQ</sequence>
<evidence type="ECO:0000256" key="1">
    <source>
        <dbReference type="ARBA" id="ARBA00001974"/>
    </source>
</evidence>
<keyword evidence="3" id="KW-0274">FAD</keyword>
<organism evidence="6 7">
    <name type="scientific">Gemmata algarum</name>
    <dbReference type="NCBI Taxonomy" id="2975278"/>
    <lineage>
        <taxon>Bacteria</taxon>
        <taxon>Pseudomonadati</taxon>
        <taxon>Planctomycetota</taxon>
        <taxon>Planctomycetia</taxon>
        <taxon>Gemmatales</taxon>
        <taxon>Gemmataceae</taxon>
        <taxon>Gemmata</taxon>
    </lineage>
</organism>
<dbReference type="EC" id="1.5.3.2" evidence="6"/>
<dbReference type="RefSeq" id="WP_320688910.1">
    <property type="nucleotide sequence ID" value="NZ_JAXBLV010000218.1"/>
</dbReference>
<keyword evidence="2" id="KW-0285">Flavoprotein</keyword>
<proteinExistence type="predicted"/>
<dbReference type="EMBL" id="JAXBLV010000218">
    <property type="protein sequence ID" value="MDY3562599.1"/>
    <property type="molecule type" value="Genomic_DNA"/>
</dbReference>
<dbReference type="Proteomes" id="UP001272242">
    <property type="component" value="Unassembled WGS sequence"/>
</dbReference>
<dbReference type="InterPro" id="IPR006076">
    <property type="entry name" value="FAD-dep_OxRdtase"/>
</dbReference>
<name>A0ABU5F534_9BACT</name>
<comment type="cofactor">
    <cofactor evidence="1">
        <name>FAD</name>
        <dbReference type="ChEBI" id="CHEBI:57692"/>
    </cofactor>
</comment>
<dbReference type="PANTHER" id="PTHR10961:SF7">
    <property type="entry name" value="FAD DEPENDENT OXIDOREDUCTASE DOMAIN-CONTAINING PROTEIN"/>
    <property type="match status" value="1"/>
</dbReference>
<reference evidence="7" key="1">
    <citation type="journal article" date="2023" name="Mar. Drugs">
        <title>Gemmata algarum, a Novel Planctomycete Isolated from an Algal Mat, Displays Antimicrobial Activity.</title>
        <authorList>
            <person name="Kumar G."/>
            <person name="Kallscheuer N."/>
            <person name="Kashif M."/>
            <person name="Ahamad S."/>
            <person name="Jagadeeshwari U."/>
            <person name="Pannikurungottu S."/>
            <person name="Haufschild T."/>
            <person name="Kabuu M."/>
            <person name="Sasikala C."/>
            <person name="Jogler C."/>
            <person name="Ramana C."/>
        </authorList>
    </citation>
    <scope>NUCLEOTIDE SEQUENCE [LARGE SCALE GENOMIC DNA]</scope>
    <source>
        <strain evidence="7">JC673</strain>
    </source>
</reference>
<dbReference type="Pfam" id="PF01266">
    <property type="entry name" value="DAO"/>
    <property type="match status" value="1"/>
</dbReference>
<feature type="domain" description="FAD dependent oxidoreductase" evidence="5">
    <location>
        <begin position="6"/>
        <end position="357"/>
    </location>
</feature>
<dbReference type="GO" id="GO:0050131">
    <property type="term" value="F:N-methyl-L-amino-acid oxidase activity"/>
    <property type="evidence" value="ECO:0007669"/>
    <property type="project" value="UniProtKB-EC"/>
</dbReference>